<comment type="subunit">
    <text evidence="3 8">Homodimer and heterodimers.</text>
</comment>
<dbReference type="EMBL" id="GDJX01001341">
    <property type="protein sequence ID" value="JAT66595.1"/>
    <property type="molecule type" value="Transcribed_RNA"/>
</dbReference>
<reference evidence="10" key="1">
    <citation type="submission" date="2015-07" db="EMBL/GenBank/DDBJ databases">
        <title>Transcriptome Assembly of Anthurium amnicola.</title>
        <authorList>
            <person name="Suzuki J."/>
        </authorList>
    </citation>
    <scope>NUCLEOTIDE SEQUENCE</scope>
</reference>
<evidence type="ECO:0000256" key="5">
    <source>
        <dbReference type="ARBA" id="ARBA00022692"/>
    </source>
</evidence>
<dbReference type="AlphaFoldDB" id="A0A1D1ZIM7"/>
<gene>
    <name evidence="10" type="primary">CSPL6_1</name>
    <name evidence="10" type="ORF">g.61130</name>
</gene>
<evidence type="ECO:0000256" key="7">
    <source>
        <dbReference type="ARBA" id="ARBA00023136"/>
    </source>
</evidence>
<sequence length="195" mass="19848">MAPPMKPGAAVTQAEQGQGYSSASVEAGSPVAVLGYILRFAAVVLALVAAIVMGAAKQTAELPISEDLVQILTVKAITVSAFKFFVAANAIACAYGLASLALSILSRGASRNLALVLTLLDLVMVALLFSGNGAASAIGVVARNGEGNVWPNLCNIVGKACGRITASIVLSTFAALAYLLLVLFSVLGFHSRAKN</sequence>
<keyword evidence="4 8" id="KW-1003">Cell membrane</keyword>
<comment type="subcellular location">
    <subcellularLocation>
        <location evidence="1 8">Cell membrane</location>
        <topology evidence="1 8">Multi-pass membrane protein</topology>
    </subcellularLocation>
</comment>
<feature type="transmembrane region" description="Helical" evidence="8">
    <location>
        <begin position="162"/>
        <end position="189"/>
    </location>
</feature>
<keyword evidence="6 8" id="KW-1133">Transmembrane helix</keyword>
<accession>A0A1D1ZIM7</accession>
<organism evidence="10">
    <name type="scientific">Anthurium amnicola</name>
    <dbReference type="NCBI Taxonomy" id="1678845"/>
    <lineage>
        <taxon>Eukaryota</taxon>
        <taxon>Viridiplantae</taxon>
        <taxon>Streptophyta</taxon>
        <taxon>Embryophyta</taxon>
        <taxon>Tracheophyta</taxon>
        <taxon>Spermatophyta</taxon>
        <taxon>Magnoliopsida</taxon>
        <taxon>Liliopsida</taxon>
        <taxon>Araceae</taxon>
        <taxon>Pothoideae</taxon>
        <taxon>Potheae</taxon>
        <taxon>Anthurium</taxon>
    </lineage>
</organism>
<feature type="transmembrane region" description="Helical" evidence="8">
    <location>
        <begin position="36"/>
        <end position="56"/>
    </location>
</feature>
<evidence type="ECO:0000256" key="1">
    <source>
        <dbReference type="ARBA" id="ARBA00004651"/>
    </source>
</evidence>
<feature type="transmembrane region" description="Helical" evidence="8">
    <location>
        <begin position="114"/>
        <end position="142"/>
    </location>
</feature>
<dbReference type="PANTHER" id="PTHR36488">
    <property type="entry name" value="CASP-LIKE PROTEIN 1U1"/>
    <property type="match status" value="1"/>
</dbReference>
<proteinExistence type="inferred from homology"/>
<evidence type="ECO:0000256" key="3">
    <source>
        <dbReference type="ARBA" id="ARBA00011489"/>
    </source>
</evidence>
<evidence type="ECO:0000256" key="4">
    <source>
        <dbReference type="ARBA" id="ARBA00022475"/>
    </source>
</evidence>
<evidence type="ECO:0000256" key="6">
    <source>
        <dbReference type="ARBA" id="ARBA00022989"/>
    </source>
</evidence>
<dbReference type="GO" id="GO:0005886">
    <property type="term" value="C:plasma membrane"/>
    <property type="evidence" value="ECO:0007669"/>
    <property type="project" value="UniProtKB-SubCell"/>
</dbReference>
<dbReference type="InterPro" id="IPR044173">
    <property type="entry name" value="CASPL"/>
</dbReference>
<dbReference type="PANTHER" id="PTHR36488:SF8">
    <property type="entry name" value="CASP-LIKE PROTEIN 1U1"/>
    <property type="match status" value="1"/>
</dbReference>
<protein>
    <recommendedName>
        <fullName evidence="8">CASP-like protein</fullName>
    </recommendedName>
</protein>
<comment type="similarity">
    <text evidence="2 8">Belongs to the Casparian strip membrane proteins (CASP) family.</text>
</comment>
<evidence type="ECO:0000256" key="2">
    <source>
        <dbReference type="ARBA" id="ARBA00007651"/>
    </source>
</evidence>
<feature type="domain" description="Casparian strip membrane protein" evidence="9">
    <location>
        <begin position="29"/>
        <end position="176"/>
    </location>
</feature>
<dbReference type="InterPro" id="IPR006459">
    <property type="entry name" value="CASP/CASPL"/>
</dbReference>
<feature type="transmembrane region" description="Helical" evidence="8">
    <location>
        <begin position="76"/>
        <end position="102"/>
    </location>
</feature>
<keyword evidence="5 8" id="KW-0812">Transmembrane</keyword>
<dbReference type="Pfam" id="PF04535">
    <property type="entry name" value="CASP_dom"/>
    <property type="match status" value="1"/>
</dbReference>
<name>A0A1D1ZIM7_9ARAE</name>
<evidence type="ECO:0000256" key="8">
    <source>
        <dbReference type="RuleBase" id="RU361233"/>
    </source>
</evidence>
<keyword evidence="7 8" id="KW-0472">Membrane</keyword>
<evidence type="ECO:0000313" key="10">
    <source>
        <dbReference type="EMBL" id="JAT66595.1"/>
    </source>
</evidence>
<dbReference type="InterPro" id="IPR006702">
    <property type="entry name" value="CASP_dom"/>
</dbReference>
<dbReference type="NCBIfam" id="TIGR01569">
    <property type="entry name" value="A_tha_TIGR01569"/>
    <property type="match status" value="1"/>
</dbReference>
<evidence type="ECO:0000259" key="9">
    <source>
        <dbReference type="Pfam" id="PF04535"/>
    </source>
</evidence>